<dbReference type="RefSeq" id="WP_039633676.1">
    <property type="nucleotide sequence ID" value="NZ_AYSO01000017.1"/>
</dbReference>
<proteinExistence type="inferred from homology"/>
<feature type="transmembrane region" description="Helical" evidence="8">
    <location>
        <begin position="80"/>
        <end position="102"/>
    </location>
</feature>
<name>A0A0C1U4B9_9CLOT</name>
<accession>A0A0C1U4B9</accession>
<evidence type="ECO:0000256" key="4">
    <source>
        <dbReference type="ARBA" id="ARBA00022692"/>
    </source>
</evidence>
<keyword evidence="2" id="KW-1003">Cell membrane</keyword>
<evidence type="ECO:0000256" key="5">
    <source>
        <dbReference type="ARBA" id="ARBA00022989"/>
    </source>
</evidence>
<feature type="transmembrane region" description="Helical" evidence="8">
    <location>
        <begin position="114"/>
        <end position="138"/>
    </location>
</feature>
<dbReference type="GO" id="GO:0005886">
    <property type="term" value="C:plasma membrane"/>
    <property type="evidence" value="ECO:0007669"/>
    <property type="project" value="UniProtKB-SubCell"/>
</dbReference>
<protein>
    <recommendedName>
        <fullName evidence="9">Threonine/Serine exporter ThrE domain-containing protein</fullName>
    </recommendedName>
</protein>
<feature type="domain" description="Threonine/Serine exporter ThrE" evidence="9">
    <location>
        <begin position="6"/>
        <end position="132"/>
    </location>
</feature>
<dbReference type="AlphaFoldDB" id="A0A0C1U4B9"/>
<feature type="transmembrane region" description="Helical" evidence="8">
    <location>
        <begin position="6"/>
        <end position="22"/>
    </location>
</feature>
<evidence type="ECO:0000256" key="3">
    <source>
        <dbReference type="ARBA" id="ARBA00022519"/>
    </source>
</evidence>
<evidence type="ECO:0000256" key="2">
    <source>
        <dbReference type="ARBA" id="ARBA00022475"/>
    </source>
</evidence>
<dbReference type="EMBL" id="AYSO01000017">
    <property type="protein sequence ID" value="KIE46398.1"/>
    <property type="molecule type" value="Genomic_DNA"/>
</dbReference>
<dbReference type="Proteomes" id="UP000031366">
    <property type="component" value="Unassembled WGS sequence"/>
</dbReference>
<dbReference type="InterPro" id="IPR050539">
    <property type="entry name" value="ThrE_Dicarb/AminoAcid_Exp"/>
</dbReference>
<comment type="similarity">
    <text evidence="7">Belongs to the ThrE exporter (TC 2.A.79) family.</text>
</comment>
<keyword evidence="3" id="KW-0997">Cell inner membrane</keyword>
<evidence type="ECO:0000256" key="7">
    <source>
        <dbReference type="ARBA" id="ARBA00034125"/>
    </source>
</evidence>
<evidence type="ECO:0000256" key="6">
    <source>
        <dbReference type="ARBA" id="ARBA00023136"/>
    </source>
</evidence>
<evidence type="ECO:0000259" key="9">
    <source>
        <dbReference type="Pfam" id="PF12821"/>
    </source>
</evidence>
<organism evidence="10 11">
    <name type="scientific">Clostridium argentinense CDC 2741</name>
    <dbReference type="NCBI Taxonomy" id="1418104"/>
    <lineage>
        <taxon>Bacteria</taxon>
        <taxon>Bacillati</taxon>
        <taxon>Bacillota</taxon>
        <taxon>Clostridia</taxon>
        <taxon>Eubacteriales</taxon>
        <taxon>Clostridiaceae</taxon>
        <taxon>Clostridium</taxon>
    </lineage>
</organism>
<keyword evidence="5 8" id="KW-1133">Transmembrane helix</keyword>
<comment type="subcellular location">
    <subcellularLocation>
        <location evidence="1">Cell membrane</location>
        <topology evidence="1">Multi-pass membrane protein</topology>
    </subcellularLocation>
</comment>
<dbReference type="PANTHER" id="PTHR34390">
    <property type="entry name" value="UPF0442 PROTEIN YJJB-RELATED"/>
    <property type="match status" value="1"/>
</dbReference>
<dbReference type="Pfam" id="PF12821">
    <property type="entry name" value="ThrE_2"/>
    <property type="match status" value="1"/>
</dbReference>
<evidence type="ECO:0000256" key="1">
    <source>
        <dbReference type="ARBA" id="ARBA00004651"/>
    </source>
</evidence>
<keyword evidence="6 8" id="KW-0472">Membrane</keyword>
<dbReference type="GO" id="GO:0015744">
    <property type="term" value="P:succinate transport"/>
    <property type="evidence" value="ECO:0007669"/>
    <property type="project" value="TreeGrafter"/>
</dbReference>
<gene>
    <name evidence="10" type="ORF">U732_1801</name>
</gene>
<reference evidence="10 11" key="1">
    <citation type="journal article" date="2015" name="Infect. Genet. Evol.">
        <title>Genomic sequences of six botulinum neurotoxin-producing strains representing three clostridial species illustrate the mobility and diversity of botulinum neurotoxin genes.</title>
        <authorList>
            <person name="Smith T.J."/>
            <person name="Hill K.K."/>
            <person name="Xie G."/>
            <person name="Foley B.T."/>
            <person name="Williamson C.H."/>
            <person name="Foster J.T."/>
            <person name="Johnson S.L."/>
            <person name="Chertkov O."/>
            <person name="Teshima H."/>
            <person name="Gibbons H.S."/>
            <person name="Johnsky L.A."/>
            <person name="Karavis M.A."/>
            <person name="Smith L.A."/>
        </authorList>
    </citation>
    <scope>NUCLEOTIDE SEQUENCE [LARGE SCALE GENOMIC DNA]</scope>
    <source>
        <strain evidence="10 11">CDC 2741</strain>
    </source>
</reference>
<dbReference type="STRING" id="29341.RSJ17_16510"/>
<feature type="transmembrane region" description="Helical" evidence="8">
    <location>
        <begin position="50"/>
        <end position="68"/>
    </location>
</feature>
<feature type="transmembrane region" description="Helical" evidence="8">
    <location>
        <begin position="27"/>
        <end position="44"/>
    </location>
</feature>
<keyword evidence="4 8" id="KW-0812">Transmembrane</keyword>
<evidence type="ECO:0000313" key="10">
    <source>
        <dbReference type="EMBL" id="KIE46398.1"/>
    </source>
</evidence>
<dbReference type="PANTHER" id="PTHR34390:SF1">
    <property type="entry name" value="SUCCINATE TRANSPORTER SUBUNIT YJJB-RELATED"/>
    <property type="match status" value="1"/>
</dbReference>
<dbReference type="OrthoDB" id="9810047at2"/>
<keyword evidence="11" id="KW-1185">Reference proteome</keyword>
<dbReference type="InterPro" id="IPR024528">
    <property type="entry name" value="ThrE_2"/>
</dbReference>
<sequence length="155" mass="16932">MLIKMTILAFLGSVFPVILFNIDRKKALYAGLGGAIGWVVYSIFLERTGSSVIGSFFGAFIVNLYSELMARIMKTPASMFYVPGIFPLVPGMAAYSTITYLVEKNFTSALDKGMLTLGIGGAIGFGIMLSATFVKFITKVRSKRSKKRLDKGNIF</sequence>
<comment type="caution">
    <text evidence="10">The sequence shown here is derived from an EMBL/GenBank/DDBJ whole genome shotgun (WGS) entry which is preliminary data.</text>
</comment>
<evidence type="ECO:0000313" key="11">
    <source>
        <dbReference type="Proteomes" id="UP000031366"/>
    </source>
</evidence>
<evidence type="ECO:0000256" key="8">
    <source>
        <dbReference type="SAM" id="Phobius"/>
    </source>
</evidence>